<dbReference type="PANTHER" id="PTHR47354:SF1">
    <property type="entry name" value="CARNITINE MONOOXYGENASE REDUCTASE SUBUNIT"/>
    <property type="match status" value="1"/>
</dbReference>
<dbReference type="InterPro" id="IPR012675">
    <property type="entry name" value="Beta-grasp_dom_sf"/>
</dbReference>
<dbReference type="PANTHER" id="PTHR47354">
    <property type="entry name" value="NADH OXIDOREDUCTASE HCR"/>
    <property type="match status" value="1"/>
</dbReference>
<dbReference type="EMBL" id="BAABEO010000015">
    <property type="protein sequence ID" value="GAA3684389.1"/>
    <property type="molecule type" value="Genomic_DNA"/>
</dbReference>
<dbReference type="Gene3D" id="3.40.50.80">
    <property type="entry name" value="Nucleotide-binding domain of ferredoxin-NADP reductase (FNR) module"/>
    <property type="match status" value="1"/>
</dbReference>
<dbReference type="PROSITE" id="PS51384">
    <property type="entry name" value="FAD_FR"/>
    <property type="match status" value="1"/>
</dbReference>
<organism evidence="10 11">
    <name type="scientific">Arthrobacter ginkgonis</name>
    <dbReference type="NCBI Taxonomy" id="1630594"/>
    <lineage>
        <taxon>Bacteria</taxon>
        <taxon>Bacillati</taxon>
        <taxon>Actinomycetota</taxon>
        <taxon>Actinomycetes</taxon>
        <taxon>Micrococcales</taxon>
        <taxon>Micrococcaceae</taxon>
        <taxon>Arthrobacter</taxon>
    </lineage>
</organism>
<keyword evidence="5" id="KW-0560">Oxidoreductase</keyword>
<evidence type="ECO:0000256" key="7">
    <source>
        <dbReference type="ARBA" id="ARBA00023014"/>
    </source>
</evidence>
<dbReference type="Gene3D" id="2.40.30.10">
    <property type="entry name" value="Translation factors"/>
    <property type="match status" value="1"/>
</dbReference>
<comment type="cofactor">
    <cofactor evidence="1">
        <name>FAD</name>
        <dbReference type="ChEBI" id="CHEBI:57692"/>
    </cofactor>
</comment>
<accession>A0ABP7CDK1</accession>
<proteinExistence type="predicted"/>
<reference evidence="11" key="1">
    <citation type="journal article" date="2019" name="Int. J. Syst. Evol. Microbiol.">
        <title>The Global Catalogue of Microorganisms (GCM) 10K type strain sequencing project: providing services to taxonomists for standard genome sequencing and annotation.</title>
        <authorList>
            <consortium name="The Broad Institute Genomics Platform"/>
            <consortium name="The Broad Institute Genome Sequencing Center for Infectious Disease"/>
            <person name="Wu L."/>
            <person name="Ma J."/>
        </authorList>
    </citation>
    <scope>NUCLEOTIDE SEQUENCE [LARGE SCALE GENOMIC DNA]</scope>
    <source>
        <strain evidence="11">JCM 30742</strain>
    </source>
</reference>
<evidence type="ECO:0000256" key="4">
    <source>
        <dbReference type="ARBA" id="ARBA00022723"/>
    </source>
</evidence>
<keyword evidence="2" id="KW-0285">Flavoprotein</keyword>
<dbReference type="InterPro" id="IPR039261">
    <property type="entry name" value="FNR_nucleotide-bd"/>
</dbReference>
<dbReference type="SUPFAM" id="SSF63380">
    <property type="entry name" value="Riboflavin synthase domain-like"/>
    <property type="match status" value="1"/>
</dbReference>
<dbReference type="Proteomes" id="UP001500752">
    <property type="component" value="Unassembled WGS sequence"/>
</dbReference>
<dbReference type="PROSITE" id="PS00197">
    <property type="entry name" value="2FE2S_FER_1"/>
    <property type="match status" value="1"/>
</dbReference>
<dbReference type="CDD" id="cd06185">
    <property type="entry name" value="PDR_like"/>
    <property type="match status" value="1"/>
</dbReference>
<evidence type="ECO:0000256" key="1">
    <source>
        <dbReference type="ARBA" id="ARBA00001974"/>
    </source>
</evidence>
<dbReference type="InterPro" id="IPR017927">
    <property type="entry name" value="FAD-bd_FR_type"/>
</dbReference>
<evidence type="ECO:0000256" key="6">
    <source>
        <dbReference type="ARBA" id="ARBA00023004"/>
    </source>
</evidence>
<gene>
    <name evidence="10" type="ORF">GCM10023081_22550</name>
</gene>
<evidence type="ECO:0000259" key="9">
    <source>
        <dbReference type="PROSITE" id="PS51384"/>
    </source>
</evidence>
<keyword evidence="11" id="KW-1185">Reference proteome</keyword>
<dbReference type="InterPro" id="IPR017938">
    <property type="entry name" value="Riboflavin_synthase-like_b-brl"/>
</dbReference>
<dbReference type="InterPro" id="IPR036010">
    <property type="entry name" value="2Fe-2S_ferredoxin-like_sf"/>
</dbReference>
<protein>
    <submittedName>
        <fullName evidence="10">PDR/VanB family oxidoreductase</fullName>
    </submittedName>
</protein>
<keyword evidence="7" id="KW-0411">Iron-sulfur</keyword>
<feature type="domain" description="FAD-binding FR-type" evidence="9">
    <location>
        <begin position="1"/>
        <end position="103"/>
    </location>
</feature>
<name>A0ABP7CDK1_9MICC</name>
<dbReference type="InterPro" id="IPR050415">
    <property type="entry name" value="MRET"/>
</dbReference>
<keyword evidence="4" id="KW-0479">Metal-binding</keyword>
<dbReference type="SUPFAM" id="SSF54292">
    <property type="entry name" value="2Fe-2S ferredoxin-like"/>
    <property type="match status" value="1"/>
</dbReference>
<comment type="caution">
    <text evidence="10">The sequence shown here is derived from an EMBL/GenBank/DDBJ whole genome shotgun (WGS) entry which is preliminary data.</text>
</comment>
<dbReference type="SUPFAM" id="SSF52343">
    <property type="entry name" value="Ferredoxin reductase-like, C-terminal NADP-linked domain"/>
    <property type="match status" value="1"/>
</dbReference>
<dbReference type="InterPro" id="IPR001041">
    <property type="entry name" value="2Fe-2S_ferredoxin-type"/>
</dbReference>
<evidence type="ECO:0000313" key="10">
    <source>
        <dbReference type="EMBL" id="GAA3684389.1"/>
    </source>
</evidence>
<evidence type="ECO:0000313" key="11">
    <source>
        <dbReference type="Proteomes" id="UP001500752"/>
    </source>
</evidence>
<dbReference type="RefSeq" id="WP_345150846.1">
    <property type="nucleotide sequence ID" value="NZ_BAABEO010000015.1"/>
</dbReference>
<dbReference type="Pfam" id="PF00111">
    <property type="entry name" value="Fer2"/>
    <property type="match status" value="1"/>
</dbReference>
<dbReference type="PROSITE" id="PS51085">
    <property type="entry name" value="2FE2S_FER_2"/>
    <property type="match status" value="1"/>
</dbReference>
<evidence type="ECO:0000256" key="2">
    <source>
        <dbReference type="ARBA" id="ARBA00022630"/>
    </source>
</evidence>
<evidence type="ECO:0000259" key="8">
    <source>
        <dbReference type="PROSITE" id="PS51085"/>
    </source>
</evidence>
<dbReference type="CDD" id="cd00207">
    <property type="entry name" value="fer2"/>
    <property type="match status" value="1"/>
</dbReference>
<sequence>MGMFKVLVSEILEETDHIKSFKLVRADGRGFDPYPAGAHIDIVGPTQVVRQYSLCSPPYDLDAYVVAVKREPESRGGSAALHDRLEVGSELEISAPRNLMQVAGSADRHVLVAAGIGVTPMISMAYQLQREGKPFELHYFARSRELAAFTDLLEERCGFGEKVRFHFGIPRDGQPAVLREILGGLTGASHVYTCGPEGFMDRVLSLAGPVLGEDNVHIEHFQAGEPADTSGDAAFEVELDSGEVFEIPADRSIVEVLQENGVPVDTSCKEGICGTCVMGVLEGEPEHRDNCLSASEKKANDQIATCVSRARSARLMLELF</sequence>
<dbReference type="Gene3D" id="3.10.20.30">
    <property type="match status" value="1"/>
</dbReference>
<evidence type="ECO:0000256" key="3">
    <source>
        <dbReference type="ARBA" id="ARBA00022714"/>
    </source>
</evidence>
<keyword evidence="3" id="KW-0001">2Fe-2S</keyword>
<keyword evidence="6" id="KW-0408">Iron</keyword>
<dbReference type="InterPro" id="IPR006058">
    <property type="entry name" value="2Fe2S_fd_BS"/>
</dbReference>
<evidence type="ECO:0000256" key="5">
    <source>
        <dbReference type="ARBA" id="ARBA00023002"/>
    </source>
</evidence>
<dbReference type="PRINTS" id="PR00409">
    <property type="entry name" value="PHDIOXRDTASE"/>
</dbReference>
<feature type="domain" description="2Fe-2S ferredoxin-type" evidence="8">
    <location>
        <begin position="235"/>
        <end position="320"/>
    </location>
</feature>